<organism evidence="1 2">
    <name type="scientific">Clostridium acetobutylicum (strain ATCC 824 / DSM 792 / JCM 1419 / IAM 19013 / LMG 5710 / NBRC 13948 / NRRL B-527 / VKM B-1787 / 2291 / W)</name>
    <dbReference type="NCBI Taxonomy" id="272562"/>
    <lineage>
        <taxon>Bacteria</taxon>
        <taxon>Bacillati</taxon>
        <taxon>Bacillota</taxon>
        <taxon>Clostridia</taxon>
        <taxon>Eubacteriales</taxon>
        <taxon>Clostridiaceae</taxon>
        <taxon>Clostridium</taxon>
    </lineage>
</organism>
<accession>Q97JF8</accession>
<dbReference type="STRING" id="272562.CA_C1327"/>
<dbReference type="KEGG" id="cac:CA_C1327"/>
<dbReference type="InterPro" id="IPR036638">
    <property type="entry name" value="HLH_DNA-bd_sf"/>
</dbReference>
<dbReference type="RefSeq" id="WP_010964637.1">
    <property type="nucleotide sequence ID" value="NC_003030.1"/>
</dbReference>
<name>Q97JF8_CLOAB</name>
<dbReference type="PATRIC" id="fig|272562.8.peg.1532"/>
<evidence type="ECO:0000313" key="1">
    <source>
        <dbReference type="EMBL" id="AAK79296.1"/>
    </source>
</evidence>
<dbReference type="EMBL" id="AE001437">
    <property type="protein sequence ID" value="AAK79296.1"/>
    <property type="molecule type" value="Genomic_DNA"/>
</dbReference>
<gene>
    <name evidence="1" type="ordered locus">CA_C1327</name>
</gene>
<dbReference type="GO" id="GO:0046983">
    <property type="term" value="F:protein dimerization activity"/>
    <property type="evidence" value="ECO:0007669"/>
    <property type="project" value="InterPro"/>
</dbReference>
<dbReference type="OrthoDB" id="1937171at2"/>
<keyword evidence="2" id="KW-1185">Reference proteome</keyword>
<dbReference type="PIR" id="E97063">
    <property type="entry name" value="E97063"/>
</dbReference>
<dbReference type="SUPFAM" id="SSF140500">
    <property type="entry name" value="BAS1536-like"/>
    <property type="match status" value="1"/>
</dbReference>
<evidence type="ECO:0000313" key="2">
    <source>
        <dbReference type="Proteomes" id="UP000000814"/>
    </source>
</evidence>
<sequence>MLKIDDLEKEIQDLREKLTELIMEKENLLDPQVVAASKMLDSILNKYSEIIDSSTKR</sequence>
<dbReference type="AlphaFoldDB" id="Q97JF8"/>
<dbReference type="InterPro" id="IPR018540">
    <property type="entry name" value="Spo0E-like"/>
</dbReference>
<dbReference type="Pfam" id="PF09388">
    <property type="entry name" value="SpoOE-like"/>
    <property type="match status" value="1"/>
</dbReference>
<dbReference type="GO" id="GO:0043937">
    <property type="term" value="P:regulation of sporulation"/>
    <property type="evidence" value="ECO:0007669"/>
    <property type="project" value="InterPro"/>
</dbReference>
<protein>
    <recommendedName>
        <fullName evidence="3">Spo0E like sporulation regulatory protein</fullName>
    </recommendedName>
</protein>
<proteinExistence type="predicted"/>
<dbReference type="HOGENOM" id="CLU_189149_5_0_9"/>
<dbReference type="Gene3D" id="4.10.280.10">
    <property type="entry name" value="Helix-loop-helix DNA-binding domain"/>
    <property type="match status" value="1"/>
</dbReference>
<dbReference type="GeneID" id="44997832"/>
<reference evidence="1 2" key="1">
    <citation type="journal article" date="2001" name="J. Bacteriol.">
        <title>Genome sequence and comparative analysis of the solvent-producing bacterium Clostridium acetobutylicum.</title>
        <authorList>
            <person name="Nolling J."/>
            <person name="Breton G."/>
            <person name="Omelchenko M.V."/>
            <person name="Makarova K.S."/>
            <person name="Zeng Q."/>
            <person name="Gibson R."/>
            <person name="Lee H.M."/>
            <person name="Dubois J."/>
            <person name="Qiu D."/>
            <person name="Hitti J."/>
            <person name="Wolf Y.I."/>
            <person name="Tatusov R.L."/>
            <person name="Sabathe F."/>
            <person name="Doucette-Stamm L."/>
            <person name="Soucaille P."/>
            <person name="Daly M.J."/>
            <person name="Bennett G.N."/>
            <person name="Koonin E.V."/>
            <person name="Smith D.R."/>
        </authorList>
    </citation>
    <scope>NUCLEOTIDE SEQUENCE [LARGE SCALE GENOMIC DNA]</scope>
    <source>
        <strain evidence="2">ATCC 824 / DSM 792 / JCM 1419 / LMG 5710 / VKM B-1787</strain>
    </source>
</reference>
<evidence type="ECO:0008006" key="3">
    <source>
        <dbReference type="Google" id="ProtNLM"/>
    </source>
</evidence>
<dbReference type="Proteomes" id="UP000000814">
    <property type="component" value="Chromosome"/>
</dbReference>
<dbReference type="InterPro" id="IPR037208">
    <property type="entry name" value="Spo0E-like_sf"/>
</dbReference>